<dbReference type="EMBL" id="LDJI01000015">
    <property type="protein sequence ID" value="KRG64266.1"/>
    <property type="molecule type" value="Genomic_DNA"/>
</dbReference>
<keyword evidence="2" id="KW-1185">Reference proteome</keyword>
<evidence type="ECO:0000313" key="1">
    <source>
        <dbReference type="EMBL" id="KRG64266.1"/>
    </source>
</evidence>
<sequence length="345" mass="38965">MPLVSLDQKNIRVQFGAFEVDNRILFEFFNKLAAADRDEQLHKALYIGVLALMEDRLSSFLSRTANELGTELESLKFIFDMKKELFYRSAVKGVLAEADIADFLSEFFDRQKITDRIELTGDRAGMIRRNKTGDIVCHLAGDSGKRIVIECKFDKSIRLGDIQTKDVFTKKADTAWSQLLEAQANRDGQAGIIVFDASLVDNSILAAVQDLKFLPGIGLIAIIDSQKGDYRNLAIAYMLARDIALNAKTLELDTDVLKIIVNRLIKDARDMALVKHLVTANIENMKQILAQIEKGILLAEFNQRYLIKFLAEGTLTKEDMLDFYAGEEVKERFRLVEREIGDLCA</sequence>
<proteinExistence type="predicted"/>
<dbReference type="Proteomes" id="UP000050864">
    <property type="component" value="Unassembled WGS sequence"/>
</dbReference>
<comment type="caution">
    <text evidence="1">The sequence shown here is derived from an EMBL/GenBank/DDBJ whole genome shotgun (WGS) entry which is preliminary data.</text>
</comment>
<accession>A0A0R0CCP5</accession>
<dbReference type="PATRIC" id="fig|405444.3.peg.766"/>
<dbReference type="STRING" id="405444.ABB26_08800"/>
<organism evidence="1 2">
    <name type="scientific">Stenotrophomonas humi</name>
    <dbReference type="NCBI Taxonomy" id="405444"/>
    <lineage>
        <taxon>Bacteria</taxon>
        <taxon>Pseudomonadati</taxon>
        <taxon>Pseudomonadota</taxon>
        <taxon>Gammaproteobacteria</taxon>
        <taxon>Lysobacterales</taxon>
        <taxon>Lysobacteraceae</taxon>
        <taxon>Stenotrophomonas</taxon>
    </lineage>
</organism>
<reference evidence="1 2" key="1">
    <citation type="submission" date="2015-05" db="EMBL/GenBank/DDBJ databases">
        <title>Genome sequencing and analysis of members of genus Stenotrophomonas.</title>
        <authorList>
            <person name="Patil P.P."/>
            <person name="Midha S."/>
            <person name="Patil P.B."/>
        </authorList>
    </citation>
    <scope>NUCLEOTIDE SEQUENCE [LARGE SCALE GENOMIC DNA]</scope>
    <source>
        <strain evidence="1 2">DSM 18929</strain>
    </source>
</reference>
<dbReference type="AlphaFoldDB" id="A0A0R0CCP5"/>
<dbReference type="RefSeq" id="WP_057633298.1">
    <property type="nucleotide sequence ID" value="NZ_LDJI01000015.1"/>
</dbReference>
<protein>
    <submittedName>
        <fullName evidence="1">Uncharacterized protein</fullName>
    </submittedName>
</protein>
<evidence type="ECO:0000313" key="2">
    <source>
        <dbReference type="Proteomes" id="UP000050864"/>
    </source>
</evidence>
<gene>
    <name evidence="1" type="ORF">ABB26_08800</name>
</gene>
<name>A0A0R0CCP5_9GAMM</name>
<dbReference type="OrthoDB" id="7800977at2"/>